<dbReference type="GO" id="GO:0005391">
    <property type="term" value="F:P-type sodium:potassium-exchanging transporter activity"/>
    <property type="evidence" value="ECO:0007669"/>
    <property type="project" value="TreeGrafter"/>
</dbReference>
<feature type="transmembrane region" description="Helical" evidence="12">
    <location>
        <begin position="865"/>
        <end position="884"/>
    </location>
</feature>
<dbReference type="Pfam" id="PF00690">
    <property type="entry name" value="Cation_ATPase_N"/>
    <property type="match status" value="1"/>
</dbReference>
<feature type="transmembrane region" description="Helical" evidence="12">
    <location>
        <begin position="824"/>
        <end position="845"/>
    </location>
</feature>
<keyword evidence="5 12" id="KW-0812">Transmembrane</keyword>
<dbReference type="SUPFAM" id="SSF81653">
    <property type="entry name" value="Calcium ATPase, transduction domain A"/>
    <property type="match status" value="1"/>
</dbReference>
<feature type="transmembrane region" description="Helical" evidence="12">
    <location>
        <begin position="900"/>
        <end position="925"/>
    </location>
</feature>
<dbReference type="FunFam" id="2.70.150.10:FF:000160">
    <property type="entry name" value="Sarcoplasmic/endoplasmic reticulum calcium ATPase 1"/>
    <property type="match status" value="1"/>
</dbReference>
<dbReference type="SFLD" id="SFLDS00003">
    <property type="entry name" value="Haloacid_Dehalogenase"/>
    <property type="match status" value="1"/>
</dbReference>
<gene>
    <name evidence="14" type="ORF">STABA_v1c02080</name>
</gene>
<dbReference type="InterPro" id="IPR036412">
    <property type="entry name" value="HAD-like_sf"/>
</dbReference>
<dbReference type="PANTHER" id="PTHR43294:SF21">
    <property type="entry name" value="CATION TRANSPORTING ATPASE"/>
    <property type="match status" value="1"/>
</dbReference>
<organism evidence="14 15">
    <name type="scientific">Spiroplasma tabanidicola</name>
    <dbReference type="NCBI Taxonomy" id="324079"/>
    <lineage>
        <taxon>Bacteria</taxon>
        <taxon>Bacillati</taxon>
        <taxon>Mycoplasmatota</taxon>
        <taxon>Mollicutes</taxon>
        <taxon>Entomoplasmatales</taxon>
        <taxon>Spiroplasmataceae</taxon>
        <taxon>Spiroplasma</taxon>
    </lineage>
</organism>
<dbReference type="InterPro" id="IPR059000">
    <property type="entry name" value="ATPase_P-type_domA"/>
</dbReference>
<dbReference type="Gene3D" id="2.70.150.10">
    <property type="entry name" value="Calcium-transporting ATPase, cytoplasmic transduction domain A"/>
    <property type="match status" value="1"/>
</dbReference>
<dbReference type="Gene3D" id="1.20.1110.10">
    <property type="entry name" value="Calcium-transporting ATPase, transmembrane domain"/>
    <property type="match status" value="1"/>
</dbReference>
<feature type="transmembrane region" description="Helical" evidence="12">
    <location>
        <begin position="301"/>
        <end position="328"/>
    </location>
</feature>
<dbReference type="InterPro" id="IPR001757">
    <property type="entry name" value="P_typ_ATPase"/>
</dbReference>
<dbReference type="SFLD" id="SFLDF00027">
    <property type="entry name" value="p-type_atpase"/>
    <property type="match status" value="1"/>
</dbReference>
<dbReference type="RefSeq" id="WP_156005686.1">
    <property type="nucleotide sequence ID" value="NZ_CP046276.1"/>
</dbReference>
<feature type="transmembrane region" description="Helical" evidence="12">
    <location>
        <begin position="772"/>
        <end position="797"/>
    </location>
</feature>
<feature type="transmembrane region" description="Helical" evidence="12">
    <location>
        <begin position="735"/>
        <end position="752"/>
    </location>
</feature>
<evidence type="ECO:0000256" key="4">
    <source>
        <dbReference type="ARBA" id="ARBA00022553"/>
    </source>
</evidence>
<dbReference type="InterPro" id="IPR018303">
    <property type="entry name" value="ATPase_P-typ_P_site"/>
</dbReference>
<dbReference type="InterPro" id="IPR006068">
    <property type="entry name" value="ATPase_P-typ_cation-transptr_C"/>
</dbReference>
<dbReference type="InterPro" id="IPR023214">
    <property type="entry name" value="HAD_sf"/>
</dbReference>
<keyword evidence="11 12" id="KW-0472">Membrane</keyword>
<evidence type="ECO:0000313" key="15">
    <source>
        <dbReference type="Proteomes" id="UP000424468"/>
    </source>
</evidence>
<evidence type="ECO:0000256" key="3">
    <source>
        <dbReference type="ARBA" id="ARBA00022475"/>
    </source>
</evidence>
<dbReference type="PRINTS" id="PR00119">
    <property type="entry name" value="CATATPASE"/>
</dbReference>
<dbReference type="GO" id="GO:0006883">
    <property type="term" value="P:intracellular sodium ion homeostasis"/>
    <property type="evidence" value="ECO:0007669"/>
    <property type="project" value="TreeGrafter"/>
</dbReference>
<dbReference type="Proteomes" id="UP000424468">
    <property type="component" value="Chromosome"/>
</dbReference>
<dbReference type="GO" id="GO:0036376">
    <property type="term" value="P:sodium ion export across plasma membrane"/>
    <property type="evidence" value="ECO:0007669"/>
    <property type="project" value="TreeGrafter"/>
</dbReference>
<dbReference type="InterPro" id="IPR044492">
    <property type="entry name" value="P_typ_ATPase_HD_dom"/>
</dbReference>
<feature type="transmembrane region" description="Helical" evidence="12">
    <location>
        <begin position="704"/>
        <end position="729"/>
    </location>
</feature>
<evidence type="ECO:0000256" key="5">
    <source>
        <dbReference type="ARBA" id="ARBA00022692"/>
    </source>
</evidence>
<accession>A0A6I6C9H6</accession>
<dbReference type="InterPro" id="IPR004014">
    <property type="entry name" value="ATPase_P-typ_cation-transptr_N"/>
</dbReference>
<dbReference type="FunFam" id="3.40.50.1000:FF:000001">
    <property type="entry name" value="Phospholipid-transporting ATPase IC"/>
    <property type="match status" value="1"/>
</dbReference>
<evidence type="ECO:0000256" key="11">
    <source>
        <dbReference type="ARBA" id="ARBA00023136"/>
    </source>
</evidence>
<dbReference type="Pfam" id="PF00689">
    <property type="entry name" value="Cation_ATPase_C"/>
    <property type="match status" value="1"/>
</dbReference>
<dbReference type="KEGG" id="stab:STABA_v1c02080"/>
<dbReference type="Pfam" id="PF00122">
    <property type="entry name" value="E1-E2_ATPase"/>
    <property type="match status" value="1"/>
</dbReference>
<dbReference type="SMART" id="SM00831">
    <property type="entry name" value="Cation_ATPase_N"/>
    <property type="match status" value="1"/>
</dbReference>
<dbReference type="InterPro" id="IPR023299">
    <property type="entry name" value="ATPase_P-typ_cyto_dom_N"/>
</dbReference>
<dbReference type="SUPFAM" id="SSF81660">
    <property type="entry name" value="Metal cation-transporting ATPase, ATP-binding domain N"/>
    <property type="match status" value="1"/>
</dbReference>
<reference evidence="14 15" key="1">
    <citation type="submission" date="2019-11" db="EMBL/GenBank/DDBJ databases">
        <title>Complete genome sequence of Spiroplasma tabanidicola TAUS-1 (DSM 22603).</title>
        <authorList>
            <person name="Huang C.-T."/>
            <person name="Lin Y.-C."/>
            <person name="Kuo C.-H."/>
        </authorList>
    </citation>
    <scope>NUCLEOTIDE SEQUENCE [LARGE SCALE GENOMIC DNA]</scope>
    <source>
        <strain evidence="14 15">TAUS-1</strain>
    </source>
</reference>
<keyword evidence="4" id="KW-0597">Phosphoprotein</keyword>
<dbReference type="PANTHER" id="PTHR43294">
    <property type="entry name" value="SODIUM/POTASSIUM-TRANSPORTING ATPASE SUBUNIT ALPHA"/>
    <property type="match status" value="1"/>
</dbReference>
<name>A0A6I6C9H6_9MOLU</name>
<comment type="similarity">
    <text evidence="2">Belongs to the cation transport ATPase (P-type) (TC 3.A.3) family. Type IIA subfamily.</text>
</comment>
<dbReference type="GO" id="GO:0030007">
    <property type="term" value="P:intracellular potassium ion homeostasis"/>
    <property type="evidence" value="ECO:0007669"/>
    <property type="project" value="TreeGrafter"/>
</dbReference>
<dbReference type="AlphaFoldDB" id="A0A6I6C9H6"/>
<evidence type="ECO:0000313" key="14">
    <source>
        <dbReference type="EMBL" id="QGS51575.1"/>
    </source>
</evidence>
<dbReference type="GO" id="GO:1990573">
    <property type="term" value="P:potassium ion import across plasma membrane"/>
    <property type="evidence" value="ECO:0007669"/>
    <property type="project" value="TreeGrafter"/>
</dbReference>
<dbReference type="GO" id="GO:0005524">
    <property type="term" value="F:ATP binding"/>
    <property type="evidence" value="ECO:0007669"/>
    <property type="project" value="UniProtKB-KW"/>
</dbReference>
<dbReference type="InterPro" id="IPR023298">
    <property type="entry name" value="ATPase_P-typ_TM_dom_sf"/>
</dbReference>
<evidence type="ECO:0000256" key="2">
    <source>
        <dbReference type="ARBA" id="ARBA00005675"/>
    </source>
</evidence>
<evidence type="ECO:0000256" key="9">
    <source>
        <dbReference type="ARBA" id="ARBA00022967"/>
    </source>
</evidence>
<dbReference type="OrthoDB" id="9813266at2"/>
<dbReference type="Gene3D" id="3.40.1110.10">
    <property type="entry name" value="Calcium-transporting ATPase, cytoplasmic domain N"/>
    <property type="match status" value="1"/>
</dbReference>
<evidence type="ECO:0000256" key="8">
    <source>
        <dbReference type="ARBA" id="ARBA00022842"/>
    </source>
</evidence>
<evidence type="ECO:0000256" key="10">
    <source>
        <dbReference type="ARBA" id="ARBA00022989"/>
    </source>
</evidence>
<keyword evidence="7" id="KW-0067">ATP-binding</keyword>
<dbReference type="Gene3D" id="3.40.50.1000">
    <property type="entry name" value="HAD superfamily/HAD-like"/>
    <property type="match status" value="1"/>
</dbReference>
<keyword evidence="10 12" id="KW-1133">Transmembrane helix</keyword>
<keyword evidence="15" id="KW-1185">Reference proteome</keyword>
<evidence type="ECO:0000256" key="6">
    <source>
        <dbReference type="ARBA" id="ARBA00022741"/>
    </source>
</evidence>
<dbReference type="InterPro" id="IPR050510">
    <property type="entry name" value="Cation_transp_ATPase_P-type"/>
</dbReference>
<dbReference type="GO" id="GO:0005886">
    <property type="term" value="C:plasma membrane"/>
    <property type="evidence" value="ECO:0007669"/>
    <property type="project" value="UniProtKB-SubCell"/>
</dbReference>
<dbReference type="InterPro" id="IPR008250">
    <property type="entry name" value="ATPase_P-typ_transduc_dom_A_sf"/>
</dbReference>
<dbReference type="PROSITE" id="PS00154">
    <property type="entry name" value="ATPASE_E1_E2"/>
    <property type="match status" value="1"/>
</dbReference>
<evidence type="ECO:0000259" key="13">
    <source>
        <dbReference type="SMART" id="SM00831"/>
    </source>
</evidence>
<feature type="domain" description="Cation-transporting P-type ATPase N-terminal" evidence="13">
    <location>
        <begin position="22"/>
        <end position="96"/>
    </location>
</feature>
<dbReference type="SUPFAM" id="SSF56784">
    <property type="entry name" value="HAD-like"/>
    <property type="match status" value="1"/>
</dbReference>
<keyword evidence="6" id="KW-0547">Nucleotide-binding</keyword>
<keyword evidence="3" id="KW-1003">Cell membrane</keyword>
<evidence type="ECO:0000256" key="7">
    <source>
        <dbReference type="ARBA" id="ARBA00022840"/>
    </source>
</evidence>
<dbReference type="Pfam" id="PF13246">
    <property type="entry name" value="Cation_ATPase"/>
    <property type="match status" value="1"/>
</dbReference>
<dbReference type="PRINTS" id="PR00120">
    <property type="entry name" value="HATPASE"/>
</dbReference>
<dbReference type="SUPFAM" id="SSF81665">
    <property type="entry name" value="Calcium ATPase, transmembrane domain M"/>
    <property type="match status" value="1"/>
</dbReference>
<keyword evidence="9" id="KW-1278">Translocase</keyword>
<proteinExistence type="inferred from homology"/>
<feature type="transmembrane region" description="Helical" evidence="12">
    <location>
        <begin position="105"/>
        <end position="124"/>
    </location>
</feature>
<dbReference type="GO" id="GO:1902600">
    <property type="term" value="P:proton transmembrane transport"/>
    <property type="evidence" value="ECO:0007669"/>
    <property type="project" value="TreeGrafter"/>
</dbReference>
<evidence type="ECO:0000256" key="1">
    <source>
        <dbReference type="ARBA" id="ARBA00004651"/>
    </source>
</evidence>
<keyword evidence="8" id="KW-0460">Magnesium</keyword>
<dbReference type="GO" id="GO:0016887">
    <property type="term" value="F:ATP hydrolysis activity"/>
    <property type="evidence" value="ECO:0007669"/>
    <property type="project" value="InterPro"/>
</dbReference>
<feature type="transmembrane region" description="Helical" evidence="12">
    <location>
        <begin position="268"/>
        <end position="289"/>
    </location>
</feature>
<comment type="subcellular location">
    <subcellularLocation>
        <location evidence="1">Cell membrane</location>
        <topology evidence="1">Multi-pass membrane protein</topology>
    </subcellularLocation>
</comment>
<evidence type="ECO:0000256" key="12">
    <source>
        <dbReference type="SAM" id="Phobius"/>
    </source>
</evidence>
<dbReference type="FunFam" id="3.40.50.1000:FF:000028">
    <property type="entry name" value="Calcium-transporting P-type ATPase, putative"/>
    <property type="match status" value="1"/>
</dbReference>
<sequence>MQENQNVQDLSFSQELDKYSKKWHALSNERILKILKTNQKSGLTTQEAAKRLEEFGRNTLPKPKKPNIFAIFFKSFLDPLCIMMAIAGIASLIIGLINTLEAPDIAGLIIIAVIILTNSIIATLQEWKSLNQKEAIKNNVLEAVVLRDGKQTRINIEELVPGDIIYTKSGDFVPADSRIIDNQMLKVDESALTGENEAVEKVDEVIEEQHLVLGDQKNIAFMSTLVVEGKMVGVVFNTGRESEIGKIATKISETKKQKTPLEHKVSKLTLIIGLASVILGAIIFGIAYVNNEKIGESIYKLLLVAVSSAISIIPESLTIIVKICLFIATKKMARKNVMIKKPKSIETLGNVNVICSDKTGTLTQNKMFVDSLYMSGKEYKAKEIELQEDPLVRCMALCNDGVINKKGEKIGNATDLALVGLLMDNKINYQAMRRKYKRVDEIPFDSKRKVMSTVNQVDGPDGKYVAYTKGAMDYLIPHCKHIVDNDIVRPITDQDIENIKEQLLVFAKKGMRTLGFAKKDLDEIDLEQDYQYEDKLVFMGLVAIIDPPREEVKYSIEDAHNAGIRVIMITGDHKVTAFEIASRLGITDEQYNDVITGAEIESLSNEELIEKLKSTNVFARVNPEHKALIVDLLQSQNNIVAMTGDGVNDSPSLVKADVGIAMGITGTEVSKKVSDVILTDDNFKSIISGINSGRNVYEKIKYSISFLVAANISQVLTILIVLGIFGQLALNSVNILFHIFVVETIVAIPIGMQRERKGVMLNPPPTHKKESLLKGIITQICLTTLFNTLFAVLNYSIADIYVMHSDLASSKEELQKLASGYAKAGSYICIMNSPIFYAILFNNRFLPIKNDNGETIIDKYKPNKWLIILMCIALTLTTLTMLPFEGLNEFFDFKTHKLPAILAVIFIINTLLTPICIYLVNLIVLKTTSNMKKNLSKQQTINKEL</sequence>
<dbReference type="SFLD" id="SFLDG00002">
    <property type="entry name" value="C1.7:_P-type_atpase_like"/>
    <property type="match status" value="1"/>
</dbReference>
<dbReference type="NCBIfam" id="TIGR01494">
    <property type="entry name" value="ATPase_P-type"/>
    <property type="match status" value="2"/>
</dbReference>
<dbReference type="EMBL" id="CP046276">
    <property type="protein sequence ID" value="QGS51575.1"/>
    <property type="molecule type" value="Genomic_DNA"/>
</dbReference>
<protein>
    <submittedName>
        <fullName evidence="14">P-type Ca2+ transporter type 2C</fullName>
    </submittedName>
</protein>